<sequence>MSKNNKYFASIMSFFGKSKQLESRTKQEIITPVDCVTKIGDRINLFDYLEDAYKEHVAKLEIQCIEEKYKQLTGSQQ</sequence>
<name>A8PK59_9COXI</name>
<keyword evidence="2" id="KW-1185">Reference proteome</keyword>
<reference evidence="1" key="1">
    <citation type="submission" date="2006-04" db="EMBL/GenBank/DDBJ databases">
        <authorList>
            <person name="Seshadri R."/>
            <person name="Federici B.A."/>
        </authorList>
    </citation>
    <scope>NUCLEOTIDE SEQUENCE [LARGE SCALE GENOMIC DNA]</scope>
</reference>
<evidence type="ECO:0000313" key="2">
    <source>
        <dbReference type="Proteomes" id="UP000054075"/>
    </source>
</evidence>
<gene>
    <name evidence="1" type="ORF">RICGR_0312</name>
</gene>
<proteinExistence type="predicted"/>
<evidence type="ECO:0000313" key="1">
    <source>
        <dbReference type="EMBL" id="EDP46607.1"/>
    </source>
</evidence>
<organism evidence="1 2">
    <name type="scientific">Rickettsiella grylli</name>
    <dbReference type="NCBI Taxonomy" id="59196"/>
    <lineage>
        <taxon>Bacteria</taxon>
        <taxon>Pseudomonadati</taxon>
        <taxon>Pseudomonadota</taxon>
        <taxon>Gammaproteobacteria</taxon>
        <taxon>Legionellales</taxon>
        <taxon>Coxiellaceae</taxon>
        <taxon>Rickettsiella</taxon>
    </lineage>
</organism>
<dbReference type="EMBL" id="AAQJ02000001">
    <property type="protein sequence ID" value="EDP46607.1"/>
    <property type="molecule type" value="Genomic_DNA"/>
</dbReference>
<accession>A8PK59</accession>
<dbReference type="Proteomes" id="UP000054075">
    <property type="component" value="Unassembled WGS sequence"/>
</dbReference>
<protein>
    <submittedName>
        <fullName evidence="1">Uncharacterized protein</fullName>
    </submittedName>
</protein>
<dbReference type="AlphaFoldDB" id="A8PK59"/>
<reference evidence="1" key="2">
    <citation type="submission" date="2007-10" db="EMBL/GenBank/DDBJ databases">
        <authorList>
            <person name="Myers G.S."/>
        </authorList>
    </citation>
    <scope>NUCLEOTIDE SEQUENCE [LARGE SCALE GENOMIC DNA]</scope>
</reference>
<comment type="caution">
    <text evidence="1">The sequence shown here is derived from an EMBL/GenBank/DDBJ whole genome shotgun (WGS) entry which is preliminary data.</text>
</comment>